<dbReference type="AlphaFoldDB" id="A0A9P7D6Y8"/>
<reference evidence="2" key="1">
    <citation type="journal article" date="2020" name="New Phytol.">
        <title>Comparative genomics reveals dynamic genome evolution in host specialist ectomycorrhizal fungi.</title>
        <authorList>
            <person name="Lofgren L.A."/>
            <person name="Nguyen N.H."/>
            <person name="Vilgalys R."/>
            <person name="Ruytinx J."/>
            <person name="Liao H.L."/>
            <person name="Branco S."/>
            <person name="Kuo A."/>
            <person name="LaButti K."/>
            <person name="Lipzen A."/>
            <person name="Andreopoulos W."/>
            <person name="Pangilinan J."/>
            <person name="Riley R."/>
            <person name="Hundley H."/>
            <person name="Na H."/>
            <person name="Barry K."/>
            <person name="Grigoriev I.V."/>
            <person name="Stajich J.E."/>
            <person name="Kennedy P.G."/>
        </authorList>
    </citation>
    <scope>NUCLEOTIDE SEQUENCE</scope>
    <source>
        <strain evidence="2">DOB743</strain>
    </source>
</reference>
<dbReference type="PANTHER" id="PTHR33096:SF1">
    <property type="entry name" value="CXC1-LIKE CYSTEINE CLUSTER ASSOCIATED WITH KDZ TRANSPOSASES DOMAIN-CONTAINING PROTEIN"/>
    <property type="match status" value="1"/>
</dbReference>
<comment type="caution">
    <text evidence="2">The sequence shown here is derived from an EMBL/GenBank/DDBJ whole genome shotgun (WGS) entry which is preliminary data.</text>
</comment>
<feature type="region of interest" description="Disordered" evidence="1">
    <location>
        <begin position="167"/>
        <end position="188"/>
    </location>
</feature>
<protein>
    <recommendedName>
        <fullName evidence="4">CxC1-like cysteine cluster associated with KDZ transposases domain-containing protein</fullName>
    </recommendedName>
</protein>
<name>A0A9P7D6Y8_9AGAM</name>
<dbReference type="OrthoDB" id="2505969at2759"/>
<evidence type="ECO:0000313" key="2">
    <source>
        <dbReference type="EMBL" id="KAG1781307.1"/>
    </source>
</evidence>
<evidence type="ECO:0000256" key="1">
    <source>
        <dbReference type="SAM" id="MobiDB-lite"/>
    </source>
</evidence>
<dbReference type="InterPro" id="IPR040521">
    <property type="entry name" value="KDZ"/>
</dbReference>
<dbReference type="PANTHER" id="PTHR33096">
    <property type="entry name" value="CXC2 DOMAIN-CONTAINING PROTEIN"/>
    <property type="match status" value="1"/>
</dbReference>
<accession>A0A9P7D6Y8</accession>
<dbReference type="Pfam" id="PF18758">
    <property type="entry name" value="KDZ"/>
    <property type="match status" value="1"/>
</dbReference>
<dbReference type="EMBL" id="JABBWD010000006">
    <property type="protein sequence ID" value="KAG1781307.1"/>
    <property type="molecule type" value="Genomic_DNA"/>
</dbReference>
<dbReference type="Proteomes" id="UP000714275">
    <property type="component" value="Unassembled WGS sequence"/>
</dbReference>
<keyword evidence="3" id="KW-1185">Reference proteome</keyword>
<organism evidence="2 3">
    <name type="scientific">Suillus placidus</name>
    <dbReference type="NCBI Taxonomy" id="48579"/>
    <lineage>
        <taxon>Eukaryota</taxon>
        <taxon>Fungi</taxon>
        <taxon>Dikarya</taxon>
        <taxon>Basidiomycota</taxon>
        <taxon>Agaricomycotina</taxon>
        <taxon>Agaricomycetes</taxon>
        <taxon>Agaricomycetidae</taxon>
        <taxon>Boletales</taxon>
        <taxon>Suillineae</taxon>
        <taxon>Suillaceae</taxon>
        <taxon>Suillus</taxon>
    </lineage>
</organism>
<proteinExistence type="predicted"/>
<evidence type="ECO:0008006" key="4">
    <source>
        <dbReference type="Google" id="ProtNLM"/>
    </source>
</evidence>
<gene>
    <name evidence="2" type="ORF">EV702DRAFT_1177559</name>
</gene>
<evidence type="ECO:0000313" key="3">
    <source>
        <dbReference type="Proteomes" id="UP000714275"/>
    </source>
</evidence>
<sequence>MQTAEALVLASYLGTTPQAPSIAISITTLELYHRLRLRKPSLSVEAFSKVICDLYEWPYRRCYRTALADAFDVYLIIRRNVDEQVREALGCNLPNWRVTNGCPPCGYELDGEPELLYQRMLVFDGNNSLSRMATLGSHQVANQQIFTSNYFLNMKYVDNFAEEVASHQPHTAPMSSNPDASSDPPRELNHDPVVTVCTDSWKAAAADTKKKSWGIFEETCIFASACRHGMILWIADMVRSGELFKYPLSIVNQALEVLGPRLLIAYDIGCKLSTTIATSSLSSKFAVSNSRMCVDAFHRYTHNYACQDQNHPNGVEGAGLEDFGTMERIFSSSNQLASNRYLNLKQMLYKNYVQALKITTNETLALDHAKQSLGINDNDVRNWRAEQTQYLEMCGQESAWDVHTVAYVELLQKLQAAKTTSENTNTTFLNATPTDYQFLPPSTSTTDKSYSITLSCTRQFETSRRHAAERHDMILQDIIIMEVQMGIVRWWEPINDQYTVTVKYINQHKYHLALSNLQCLVILRLLELHKLNLSQTDSRCKAIQHGVKVYNEAAVEIGQPTLDWTKVSHYAFLEEFALLGATSEDIRSKRWAEPAVCELMKQALRVERAHKEIKCCNIEICRLHTAIADEENTFSHKFCTRRRRINAHILACLQDIYMLKGFTGDTNVGVRKGSIPADHSSSSTIEDLLVDERWQLDSDNRDDRDDIDANDAVAEEIGGLVNYIADLPMHE</sequence>